<dbReference type="FunFam" id="3.90.70.30:FF:000001">
    <property type="entry name" value="Glutathione gamma-glutamylcysteinyltransferase 1"/>
    <property type="match status" value="1"/>
</dbReference>
<evidence type="ECO:0000259" key="6">
    <source>
        <dbReference type="PROSITE" id="PS51443"/>
    </source>
</evidence>
<keyword evidence="3 7" id="KW-0808">Transferase</keyword>
<evidence type="ECO:0000256" key="4">
    <source>
        <dbReference type="ARBA" id="ARBA00022723"/>
    </source>
</evidence>
<evidence type="ECO:0000313" key="8">
    <source>
        <dbReference type="Proteomes" id="UP001632038"/>
    </source>
</evidence>
<keyword evidence="4" id="KW-0479">Metal-binding</keyword>
<dbReference type="InterPro" id="IPR040409">
    <property type="entry name" value="PCS-like"/>
</dbReference>
<dbReference type="PANTHER" id="PTHR33447:SF2">
    <property type="entry name" value="GLUTATHIONE GAMMA-GLUTAMYLCYSTEINYLTRANSFERASE"/>
    <property type="match status" value="1"/>
</dbReference>
<name>A0ABD3BV54_9LAMI</name>
<dbReference type="Pfam" id="PF09328">
    <property type="entry name" value="Phytochelatin_C"/>
    <property type="match status" value="1"/>
</dbReference>
<evidence type="ECO:0000313" key="7">
    <source>
        <dbReference type="EMBL" id="KAL3620590.1"/>
    </source>
</evidence>
<dbReference type="EC" id="2.3.2.15" evidence="1"/>
<dbReference type="Pfam" id="PF05023">
    <property type="entry name" value="Phytochelatin"/>
    <property type="match status" value="2"/>
</dbReference>
<dbReference type="Gene3D" id="3.90.70.30">
    <property type="entry name" value="Phytochelatin synthase, N-terminal domain"/>
    <property type="match status" value="1"/>
</dbReference>
<dbReference type="AlphaFoldDB" id="A0ABD3BV54"/>
<dbReference type="InterPro" id="IPR007719">
    <property type="entry name" value="PCS_N"/>
</dbReference>
<dbReference type="GO" id="GO:0046872">
    <property type="term" value="F:metal ion binding"/>
    <property type="evidence" value="ECO:0007669"/>
    <property type="project" value="UniProtKB-KW"/>
</dbReference>
<dbReference type="PANTHER" id="PTHR33447">
    <property type="entry name" value="GLUTATHIONE GAMMA-GLUTAMYLCYSTEINYLTRANSFERASE"/>
    <property type="match status" value="1"/>
</dbReference>
<keyword evidence="5 7" id="KW-0012">Acyltransferase</keyword>
<dbReference type="InterPro" id="IPR015407">
    <property type="entry name" value="Phytochelatin_synthase_C"/>
</dbReference>
<keyword evidence="8" id="KW-1185">Reference proteome</keyword>
<evidence type="ECO:0000256" key="5">
    <source>
        <dbReference type="ARBA" id="ARBA00023315"/>
    </source>
</evidence>
<organism evidence="7 8">
    <name type="scientific">Castilleja foliolosa</name>
    <dbReference type="NCBI Taxonomy" id="1961234"/>
    <lineage>
        <taxon>Eukaryota</taxon>
        <taxon>Viridiplantae</taxon>
        <taxon>Streptophyta</taxon>
        <taxon>Embryophyta</taxon>
        <taxon>Tracheophyta</taxon>
        <taxon>Spermatophyta</taxon>
        <taxon>Magnoliopsida</taxon>
        <taxon>eudicotyledons</taxon>
        <taxon>Gunneridae</taxon>
        <taxon>Pentapetalae</taxon>
        <taxon>asterids</taxon>
        <taxon>lamiids</taxon>
        <taxon>Lamiales</taxon>
        <taxon>Orobanchaceae</taxon>
        <taxon>Pedicularideae</taxon>
        <taxon>Castillejinae</taxon>
        <taxon>Castilleja</taxon>
    </lineage>
</organism>
<reference evidence="8" key="1">
    <citation type="journal article" date="2024" name="IScience">
        <title>Strigolactones Initiate the Formation of Haustorium-like Structures in Castilleja.</title>
        <authorList>
            <person name="Buerger M."/>
            <person name="Peterson D."/>
            <person name="Chory J."/>
        </authorList>
    </citation>
    <scope>NUCLEOTIDE SEQUENCE [LARGE SCALE GENOMIC DNA]</scope>
</reference>
<accession>A0ABD3BV54</accession>
<sequence>MAMAGLYRRILPSPPAIDFASSEGKKLFTEAIHNGNMEGFFKLISYFQTQSEPAFCGLASLSMVLNALAIDPGRKWKDARYGPQFHEVLASRLMLCIALVKLNSPHMHEALRPPNASQRFFNHYGKRPWRWFDENMLDCCEPLEKVKDKGISFGKVVCLAHCAGANVEAFRTNQSCIDDFRKYVKACSSSDDCHLISSYHRGAFNQTGTGHFSPIGGYHAEKDMALILDVARFKYPPHWVPLRLLWEAMDTVDESTGLRRGFMLVSRRQRAPSLLYTLSCKHESWITTAKYLMEDVPVLLSSDNMTGVKSVLSTVFTSLPSDFAEFIKWVAEIRRKEDGYQSLSEEEKERLTIKEEVLQQVQETGLYKHVTDILSSETLFCMKQTSTHQDNWFNIAASVCCQGAGILTGKPSSSDRFCCRETCVNCYGAIDGDKPVTVVSGTVVNGNGEQGVDMLVPLSQADHNGCSFGSCGHSGMHPASNDVLTALLLALPPETWSRIKDDMVLEEMSGLVATDSLPTLLQEEILHLRGQLLILGRCKDNKVEVELGAPLI</sequence>
<feature type="domain" description="Peptidase C83" evidence="6">
    <location>
        <begin position="1"/>
        <end position="270"/>
    </location>
</feature>
<keyword evidence="2" id="KW-0104">Cadmium</keyword>
<evidence type="ECO:0000256" key="3">
    <source>
        <dbReference type="ARBA" id="ARBA00022679"/>
    </source>
</evidence>
<dbReference type="Proteomes" id="UP001632038">
    <property type="component" value="Unassembled WGS sequence"/>
</dbReference>
<dbReference type="EMBL" id="JAVIJP010000066">
    <property type="protein sequence ID" value="KAL3620590.1"/>
    <property type="molecule type" value="Genomic_DNA"/>
</dbReference>
<evidence type="ECO:0000256" key="2">
    <source>
        <dbReference type="ARBA" id="ARBA00022539"/>
    </source>
</evidence>
<dbReference type="InterPro" id="IPR038765">
    <property type="entry name" value="Papain-like_cys_pep_sf"/>
</dbReference>
<gene>
    <name evidence="7" type="primary">PCS1_3</name>
    <name evidence="7" type="ORF">CASFOL_035502</name>
</gene>
<dbReference type="InterPro" id="IPR038156">
    <property type="entry name" value="PCS_N_sf"/>
</dbReference>
<dbReference type="GO" id="GO:0046938">
    <property type="term" value="P:phytochelatin biosynthetic process"/>
    <property type="evidence" value="ECO:0007669"/>
    <property type="project" value="UniProtKB-ARBA"/>
</dbReference>
<comment type="caution">
    <text evidence="7">The sequence shown here is derived from an EMBL/GenBank/DDBJ whole genome shotgun (WGS) entry which is preliminary data.</text>
</comment>
<evidence type="ECO:0000256" key="1">
    <source>
        <dbReference type="ARBA" id="ARBA00012468"/>
    </source>
</evidence>
<dbReference type="GO" id="GO:0016756">
    <property type="term" value="F:glutathione gamma-glutamylcysteinyltransferase activity"/>
    <property type="evidence" value="ECO:0007669"/>
    <property type="project" value="UniProtKB-EC"/>
</dbReference>
<proteinExistence type="predicted"/>
<protein>
    <recommendedName>
        <fullName evidence="1">glutathione gamma-glutamylcysteinyltransferase</fullName>
        <ecNumber evidence="1">2.3.2.15</ecNumber>
    </recommendedName>
</protein>
<dbReference type="PROSITE" id="PS51443">
    <property type="entry name" value="PCS"/>
    <property type="match status" value="1"/>
</dbReference>
<dbReference type="SUPFAM" id="SSF54001">
    <property type="entry name" value="Cysteine proteinases"/>
    <property type="match status" value="2"/>
</dbReference>